<gene>
    <name evidence="8" type="ORF">EMA8858_02161</name>
</gene>
<dbReference type="Gene3D" id="3.10.50.40">
    <property type="match status" value="2"/>
</dbReference>
<feature type="domain" description="PPIase FKBP-type" evidence="7">
    <location>
        <begin position="193"/>
        <end position="282"/>
    </location>
</feature>
<dbReference type="EMBL" id="CAKLPY010000002">
    <property type="protein sequence ID" value="CAH0996031.1"/>
    <property type="molecule type" value="Genomic_DNA"/>
</dbReference>
<name>A0ABN8ETR3_9BACT</name>
<dbReference type="EC" id="5.2.1.8" evidence="6"/>
<dbReference type="PANTHER" id="PTHR43811">
    <property type="entry name" value="FKBP-TYPE PEPTIDYL-PROLYL CIS-TRANS ISOMERASE FKPA"/>
    <property type="match status" value="1"/>
</dbReference>
<dbReference type="PROSITE" id="PS50059">
    <property type="entry name" value="FKBP_PPIASE"/>
    <property type="match status" value="2"/>
</dbReference>
<dbReference type="PANTHER" id="PTHR43811:SF19">
    <property type="entry name" value="39 KDA FK506-BINDING NUCLEAR PROTEIN"/>
    <property type="match status" value="1"/>
</dbReference>
<reference evidence="8" key="1">
    <citation type="submission" date="2021-12" db="EMBL/GenBank/DDBJ databases">
        <authorList>
            <person name="Rodrigo-Torres L."/>
            <person name="Arahal R. D."/>
            <person name="Lucena T."/>
        </authorList>
    </citation>
    <scope>NUCLEOTIDE SEQUENCE</scope>
    <source>
        <strain evidence="8">CECT 8858</strain>
    </source>
</reference>
<feature type="domain" description="PPIase FKBP-type" evidence="7">
    <location>
        <begin position="49"/>
        <end position="139"/>
    </location>
</feature>
<dbReference type="InterPro" id="IPR046357">
    <property type="entry name" value="PPIase_dom_sf"/>
</dbReference>
<sequence length="282" mass="30678">MTNFLKTTLSVAAATGLLFSCSQFKVTQDPDGSKYQVHEEGKGKKINIGDILTFDLVIKASNDSTFEDTYKRSQPITMVAQKGTYKGSFETSLLHLTEGDSATVLVNADSLFARIQQPLPPGISKGSDMKFIVKIKSTQTREEFQKAQDAKKGNEAKLMEEYAKKNFPTATKTQYGMYRVVVKEGTGEVIKSGQTVTVDYTGKLMDGKTFDSSVGKPGPKFQVTVGQGAVIPGWEQALAMMKKGEKSIFFIPSNLAYGEQGAGGVIGPFSSLIFEMEVVDVK</sequence>
<dbReference type="PROSITE" id="PS51257">
    <property type="entry name" value="PROKAR_LIPOPROTEIN"/>
    <property type="match status" value="1"/>
</dbReference>
<dbReference type="RefSeq" id="WP_238806602.1">
    <property type="nucleotide sequence ID" value="NZ_CAKLPY010000002.1"/>
</dbReference>
<dbReference type="Proteomes" id="UP000837932">
    <property type="component" value="Unassembled WGS sequence"/>
</dbReference>
<dbReference type="Pfam" id="PF00254">
    <property type="entry name" value="FKBP_C"/>
    <property type="match status" value="2"/>
</dbReference>
<comment type="caution">
    <text evidence="8">The sequence shown here is derived from an EMBL/GenBank/DDBJ whole genome shotgun (WGS) entry which is preliminary data.</text>
</comment>
<evidence type="ECO:0000256" key="1">
    <source>
        <dbReference type="ARBA" id="ARBA00000971"/>
    </source>
</evidence>
<evidence type="ECO:0000256" key="3">
    <source>
        <dbReference type="ARBA" id="ARBA00023110"/>
    </source>
</evidence>
<comment type="catalytic activity">
    <reaction evidence="1 5 6">
        <text>[protein]-peptidylproline (omega=180) = [protein]-peptidylproline (omega=0)</text>
        <dbReference type="Rhea" id="RHEA:16237"/>
        <dbReference type="Rhea" id="RHEA-COMP:10747"/>
        <dbReference type="Rhea" id="RHEA-COMP:10748"/>
        <dbReference type="ChEBI" id="CHEBI:83833"/>
        <dbReference type="ChEBI" id="CHEBI:83834"/>
        <dbReference type="EC" id="5.2.1.8"/>
    </reaction>
</comment>
<keyword evidence="3 5" id="KW-0697">Rotamase</keyword>
<comment type="similarity">
    <text evidence="2 6">Belongs to the FKBP-type PPIase family.</text>
</comment>
<evidence type="ECO:0000256" key="5">
    <source>
        <dbReference type="PROSITE-ProRule" id="PRU00277"/>
    </source>
</evidence>
<keyword evidence="4 5" id="KW-0413">Isomerase</keyword>
<evidence type="ECO:0000256" key="6">
    <source>
        <dbReference type="RuleBase" id="RU003915"/>
    </source>
</evidence>
<organism evidence="8 9">
    <name type="scientific">Emticicia aquatica</name>
    <dbReference type="NCBI Taxonomy" id="1681835"/>
    <lineage>
        <taxon>Bacteria</taxon>
        <taxon>Pseudomonadati</taxon>
        <taxon>Bacteroidota</taxon>
        <taxon>Cytophagia</taxon>
        <taxon>Cytophagales</taxon>
        <taxon>Leadbetterellaceae</taxon>
        <taxon>Emticicia</taxon>
    </lineage>
</organism>
<proteinExistence type="inferred from homology"/>
<dbReference type="InterPro" id="IPR001179">
    <property type="entry name" value="PPIase_FKBP_dom"/>
</dbReference>
<dbReference type="SUPFAM" id="SSF54534">
    <property type="entry name" value="FKBP-like"/>
    <property type="match status" value="2"/>
</dbReference>
<evidence type="ECO:0000259" key="7">
    <source>
        <dbReference type="PROSITE" id="PS50059"/>
    </source>
</evidence>
<keyword evidence="9" id="KW-1185">Reference proteome</keyword>
<evidence type="ECO:0000313" key="8">
    <source>
        <dbReference type="EMBL" id="CAH0996031.1"/>
    </source>
</evidence>
<evidence type="ECO:0000256" key="2">
    <source>
        <dbReference type="ARBA" id="ARBA00006577"/>
    </source>
</evidence>
<evidence type="ECO:0000313" key="9">
    <source>
        <dbReference type="Proteomes" id="UP000837932"/>
    </source>
</evidence>
<protein>
    <recommendedName>
        <fullName evidence="6">Peptidyl-prolyl cis-trans isomerase</fullName>
        <ecNumber evidence="6">5.2.1.8</ecNumber>
    </recommendedName>
</protein>
<accession>A0ABN8ETR3</accession>
<evidence type="ECO:0000256" key="4">
    <source>
        <dbReference type="ARBA" id="ARBA00023235"/>
    </source>
</evidence>